<evidence type="ECO:0000313" key="2">
    <source>
        <dbReference type="EMBL" id="MPM00851.1"/>
    </source>
</evidence>
<dbReference type="PANTHER" id="PTHR34614:SF2">
    <property type="entry name" value="TRANSPOSASE IS4-LIKE DOMAIN-CONTAINING PROTEIN"/>
    <property type="match status" value="1"/>
</dbReference>
<proteinExistence type="predicted"/>
<comment type="caution">
    <text evidence="2">The sequence shown here is derived from an EMBL/GenBank/DDBJ whole genome shotgun (WGS) entry which is preliminary data.</text>
</comment>
<organism evidence="2">
    <name type="scientific">bioreactor metagenome</name>
    <dbReference type="NCBI Taxonomy" id="1076179"/>
    <lineage>
        <taxon>unclassified sequences</taxon>
        <taxon>metagenomes</taxon>
        <taxon>ecological metagenomes</taxon>
    </lineage>
</organism>
<protein>
    <recommendedName>
        <fullName evidence="1">Transposase IS4-like domain-containing protein</fullName>
    </recommendedName>
</protein>
<dbReference type="GO" id="GO:0004803">
    <property type="term" value="F:transposase activity"/>
    <property type="evidence" value="ECO:0007669"/>
    <property type="project" value="InterPro"/>
</dbReference>
<dbReference type="EMBL" id="VSSQ01000757">
    <property type="protein sequence ID" value="MPM00851.1"/>
    <property type="molecule type" value="Genomic_DNA"/>
</dbReference>
<sequence length="552" mass="63742">MIDANEKPPKIIRVTNKKNGVTYLYEDQAFWNSEKKRGEHKRKCIGRLGPDGDAIYNEYYLARKEAVKAENPLVSKTTLMGQNLIMDKVIKDTGIKPVLKEAFGSDDADAILQLARYSVCEGKALSRAEDWLNDRGFNGSALCSQRISELLASLSDDRRNTFFKLWINKQAKKKALLFDITSISSYGKTNTYVERGYNRDHENLRQINLGLLSSHSSNVPLWYSELPGSMADSIVLDHVLGSLEKLDVKDINLVGDRGFYSEANLRNIAGKGQKFTIPVPSSLKWQKELIDKVRDSIRRPANIIRNPEDDKSYIYGITDYKTESYGRTWRHVYFDPVRKEQDIASLMLRLRKCEEELASGNIVERNKGLYETYFTVKETPKRGRKVSLNEQAVTSYINGYSGFWIILTNAEKDASKALEHYNRRCDIEFHFDDMKNLLDCNRLNVHGEKTMKGRLFVNFITLILLNDLRGKVSAIKPRDRKYWDSKDMLNKVSTYSRIHFTGTYKDLWTVPTKAQRLIFDLLKIEYHWKGETLNVEELNKPEDDSEQEEDET</sequence>
<name>A0A644WBI8_9ZZZZ</name>
<dbReference type="GO" id="GO:0003677">
    <property type="term" value="F:DNA binding"/>
    <property type="evidence" value="ECO:0007669"/>
    <property type="project" value="InterPro"/>
</dbReference>
<dbReference type="Pfam" id="PF01609">
    <property type="entry name" value="DDE_Tnp_1"/>
    <property type="match status" value="1"/>
</dbReference>
<dbReference type="SUPFAM" id="SSF53098">
    <property type="entry name" value="Ribonuclease H-like"/>
    <property type="match status" value="1"/>
</dbReference>
<dbReference type="AlphaFoldDB" id="A0A644WBI8"/>
<dbReference type="InterPro" id="IPR012337">
    <property type="entry name" value="RNaseH-like_sf"/>
</dbReference>
<accession>A0A644WBI8</accession>
<evidence type="ECO:0000259" key="1">
    <source>
        <dbReference type="Pfam" id="PF01609"/>
    </source>
</evidence>
<gene>
    <name evidence="2" type="ORF">SDC9_47084</name>
</gene>
<feature type="domain" description="Transposase IS4-like" evidence="1">
    <location>
        <begin position="172"/>
        <end position="463"/>
    </location>
</feature>
<reference evidence="2" key="1">
    <citation type="submission" date="2019-08" db="EMBL/GenBank/DDBJ databases">
        <authorList>
            <person name="Kucharzyk K."/>
            <person name="Murdoch R.W."/>
            <person name="Higgins S."/>
            <person name="Loffler F."/>
        </authorList>
    </citation>
    <scope>NUCLEOTIDE SEQUENCE</scope>
</reference>
<dbReference type="InterPro" id="IPR002559">
    <property type="entry name" value="Transposase_11"/>
</dbReference>
<dbReference type="GO" id="GO:0006313">
    <property type="term" value="P:DNA transposition"/>
    <property type="evidence" value="ECO:0007669"/>
    <property type="project" value="InterPro"/>
</dbReference>
<dbReference type="PANTHER" id="PTHR34614">
    <property type="match status" value="1"/>
</dbReference>